<evidence type="ECO:0000313" key="2">
    <source>
        <dbReference type="Proteomes" id="UP001597040"/>
    </source>
</evidence>
<accession>A0ABW3LT32</accession>
<gene>
    <name evidence="1" type="ORF">ACFQ3N_20180</name>
</gene>
<proteinExistence type="predicted"/>
<organism evidence="1 2">
    <name type="scientific">Virgibacillus byunsanensis</name>
    <dbReference type="NCBI Taxonomy" id="570945"/>
    <lineage>
        <taxon>Bacteria</taxon>
        <taxon>Bacillati</taxon>
        <taxon>Bacillota</taxon>
        <taxon>Bacilli</taxon>
        <taxon>Bacillales</taxon>
        <taxon>Bacillaceae</taxon>
        <taxon>Virgibacillus</taxon>
    </lineage>
</organism>
<name>A0ABW3LT32_9BACI</name>
<dbReference type="RefSeq" id="WP_390365006.1">
    <property type="nucleotide sequence ID" value="NZ_JBHTKJ010000076.1"/>
</dbReference>
<sequence>MKFVTSYQFSNQEVMDLIHAIDITTESSEDISEEKINRLENIKNTFLAHSKHTESELDLKKNS</sequence>
<evidence type="ECO:0000313" key="1">
    <source>
        <dbReference type="EMBL" id="MFD1040684.1"/>
    </source>
</evidence>
<reference evidence="2" key="1">
    <citation type="journal article" date="2019" name="Int. J. Syst. Evol. Microbiol.">
        <title>The Global Catalogue of Microorganisms (GCM) 10K type strain sequencing project: providing services to taxonomists for standard genome sequencing and annotation.</title>
        <authorList>
            <consortium name="The Broad Institute Genomics Platform"/>
            <consortium name="The Broad Institute Genome Sequencing Center for Infectious Disease"/>
            <person name="Wu L."/>
            <person name="Ma J."/>
        </authorList>
    </citation>
    <scope>NUCLEOTIDE SEQUENCE [LARGE SCALE GENOMIC DNA]</scope>
    <source>
        <strain evidence="2">CCUG 56754</strain>
    </source>
</reference>
<dbReference type="Proteomes" id="UP001597040">
    <property type="component" value="Unassembled WGS sequence"/>
</dbReference>
<keyword evidence="2" id="KW-1185">Reference proteome</keyword>
<protein>
    <submittedName>
        <fullName evidence="1">Uncharacterized protein</fullName>
    </submittedName>
</protein>
<dbReference type="EMBL" id="JBHTKJ010000076">
    <property type="protein sequence ID" value="MFD1040684.1"/>
    <property type="molecule type" value="Genomic_DNA"/>
</dbReference>
<comment type="caution">
    <text evidence="1">The sequence shown here is derived from an EMBL/GenBank/DDBJ whole genome shotgun (WGS) entry which is preliminary data.</text>
</comment>